<name>A0ACC2BNY8_DIPCM</name>
<proteinExistence type="predicted"/>
<keyword evidence="2" id="KW-1185">Reference proteome</keyword>
<sequence>MASSGMGLVAMLPLLLLWGWHGGLCQSTDVDCLKEIKRTVIDPLNSLSSWTFTDVSGYAVCSYTGVQCLHPSEIKVYSLSLGQMGLRGPFPKALCNCSSLTGLDLSRNSFSGPILDSICSFLPYLVQLDLSANYFSGPIPSGLANCTYLNRLYLQENNLTGPIPGQIGLLDRLSDVDFSSNELVGQIPYTFASRKMAAFESNPGLCGRPLSRACGSGSRSNEELIAGVVAGGTAAALLVASLCIYFVFFKRKPKRKLLSYENNWVGKIKSPRTIGVAMFEKPLVRIRFSDLMAATNVFSQDNIMDIGRTGVFYKATLRDGSLLAIKRLSPSSHSDRLFISEMEYLGKLRHKNLVPLLGFCVAASQRLLVYKHMINGTLQSKLHPSDATPRLDWPERLKVALGAARGLAWLHHSCNPRIIHRNISNSTILLDEDFDARITDFGLARLMDPVDTHNSTNSNGDLGGQCYIAPEYLRTLVATVKGDVYSFGVVLLELVTGQMPTGLIVNGEFKGSLVEWVAMMCSLGSASDVIDKSLLGKGMDSELTQFLRIARSCLLSLPKDRPSMYDVFQLVKAIAQKYHFTDQTDELPILYQTADVDNADELINTRQNRGLK</sequence>
<organism evidence="1 2">
    <name type="scientific">Diphasiastrum complanatum</name>
    <name type="common">Issler's clubmoss</name>
    <name type="synonym">Lycopodium complanatum</name>
    <dbReference type="NCBI Taxonomy" id="34168"/>
    <lineage>
        <taxon>Eukaryota</taxon>
        <taxon>Viridiplantae</taxon>
        <taxon>Streptophyta</taxon>
        <taxon>Embryophyta</taxon>
        <taxon>Tracheophyta</taxon>
        <taxon>Lycopodiopsida</taxon>
        <taxon>Lycopodiales</taxon>
        <taxon>Lycopodiaceae</taxon>
        <taxon>Lycopodioideae</taxon>
        <taxon>Diphasiastrum</taxon>
    </lineage>
</organism>
<accession>A0ACC2BNY8</accession>
<evidence type="ECO:0000313" key="2">
    <source>
        <dbReference type="Proteomes" id="UP001162992"/>
    </source>
</evidence>
<reference evidence="2" key="1">
    <citation type="journal article" date="2024" name="Proc. Natl. Acad. Sci. U.S.A.">
        <title>Extraordinary preservation of gene collinearity over three hundred million years revealed in homosporous lycophytes.</title>
        <authorList>
            <person name="Li C."/>
            <person name="Wickell D."/>
            <person name="Kuo L.Y."/>
            <person name="Chen X."/>
            <person name="Nie B."/>
            <person name="Liao X."/>
            <person name="Peng D."/>
            <person name="Ji J."/>
            <person name="Jenkins J."/>
            <person name="Williams M."/>
            <person name="Shu S."/>
            <person name="Plott C."/>
            <person name="Barry K."/>
            <person name="Rajasekar S."/>
            <person name="Grimwood J."/>
            <person name="Han X."/>
            <person name="Sun S."/>
            <person name="Hou Z."/>
            <person name="He W."/>
            <person name="Dai G."/>
            <person name="Sun C."/>
            <person name="Schmutz J."/>
            <person name="Leebens-Mack J.H."/>
            <person name="Li F.W."/>
            <person name="Wang L."/>
        </authorList>
    </citation>
    <scope>NUCLEOTIDE SEQUENCE [LARGE SCALE GENOMIC DNA]</scope>
    <source>
        <strain evidence="2">cv. PW_Plant_1</strain>
    </source>
</reference>
<dbReference type="Proteomes" id="UP001162992">
    <property type="component" value="Chromosome 14"/>
</dbReference>
<dbReference type="EMBL" id="CM055105">
    <property type="protein sequence ID" value="KAJ7531507.1"/>
    <property type="molecule type" value="Genomic_DNA"/>
</dbReference>
<protein>
    <submittedName>
        <fullName evidence="1">Uncharacterized protein</fullName>
    </submittedName>
</protein>
<comment type="caution">
    <text evidence="1">The sequence shown here is derived from an EMBL/GenBank/DDBJ whole genome shotgun (WGS) entry which is preliminary data.</text>
</comment>
<evidence type="ECO:0000313" key="1">
    <source>
        <dbReference type="EMBL" id="KAJ7531507.1"/>
    </source>
</evidence>
<gene>
    <name evidence="1" type="ORF">O6H91_14G046800</name>
</gene>